<dbReference type="Proteomes" id="UP000037088">
    <property type="component" value="Unassembled WGS sequence"/>
</dbReference>
<accession>A0A0L7T7C5</accession>
<proteinExistence type="predicted"/>
<keyword evidence="1" id="KW-0472">Membrane</keyword>
<evidence type="ECO:0000256" key="1">
    <source>
        <dbReference type="SAM" id="Phobius"/>
    </source>
</evidence>
<name>A0A0L7T7C5_9GAMM</name>
<feature type="transmembrane region" description="Helical" evidence="1">
    <location>
        <begin position="221"/>
        <end position="242"/>
    </location>
</feature>
<dbReference type="EMBL" id="JRXE01000006">
    <property type="protein sequence ID" value="KOC91287.1"/>
    <property type="molecule type" value="Genomic_DNA"/>
</dbReference>
<sequence length="3090" mass="351718">MINNINDAGRVAPITYAAASGLAAPSSLPFTAVRNVSLTISAPEEELFFDALDTQPWLTPTSPQWPRLSALASQVKDAIHHQLHILSQTAMATTLLNVIHPDLSKLLAAVLICSGRGTDIVCQAALMAGLQLINQLIYLAAGVTTSAAILSSLPGLLLIWLQHHHVSLTATLLQSILTLLSSWSTVCALENIGQPGWMVELHQQLIFPVMQLCRESGATEVVMTGITLIVGLYSVLSVSGWLKGKLPSPNMLTDGLRIIKDISQLSARSSDFQQHYEIQRVGQQTKAWYEETHHKPWDESKAAKALNRAVIRCIPRDILLQKDRLITDAAPSSAHRAFEENYHRAYQQTEQQILSAQLSVCPDGTRSIGPNMLADMPASASCQATSSSAGVSVPLLIPAAMMATTAAPNLWWQSRTNLLLAATGVTLLAGVGYFRQSAGRSEKSAKPDSNAVTKEINICTEAKSNIKQLMNSTKIGVSLAVELFDRLFDSHGDINFKFADKLLMKWGVSTFTSRDRNEMNGQILYILSLLLTPTGRSQPPDISNIILTLGNKLNKLWHSKSKHRKEKTVMVILQQLRSHCAKKYSFLEIYVASDMSKISNFLISYVAPDLLFLEQNGKDNEILISKNNYYIWNYIGKRFSENHYVMHDEFSIAIHEGSIDGYVLSRLLSYPGYNLTSNREYLEEAYKEINKEMYLYHKQDIILEAIPIVSFDDSAQISFPGVDLHTPQDFNTIKFRIQTQGRIEKAVRAITECKNYGEIIRNMEDGFNELFHYLPDKIPESLRIYDRNNKKQFTLKKHPTYSELYSNFSLAYEEMIFHHCDLYRKIVDQAFKILPDDDYSFLNNIETQIYAIDVKVKRFKVLRYLFQPRAFHFFPEFSKRISYNHRPHHETGKIFVGYNSETKEKRYYIINIESSRLHTRQFPVRRLPITEKEQVYNLDDSTLNENFIFMDDQPFNNVCDELKEPNTTTLSHWNKGDNFIIEHYHYYKTKLCQTLSSPDDMSISYQERPLGDKDISPLEALKQEVTENRRKFLVYLKGKAHNPSLAEQETAKGNVQRLVELLPFYNCYAFFRDIIISREDITPPSILVPFYQLAICAADFYMSYGLKKTISSLLNSLRQMYAKRWVKEAAIANLNKKIDYARSQPSSVKQADQLAAEIKLEISNLKKLDDEIAVIRSNAYTTMNGIVSSPVFAAFPYLSFRGGDNLLSANKPWGVNMVKMLIKKSYTSETNSRLQVPWNNPKAIQLVDRNNYDPQLPEPYNFSCLSVLMQKDSLALNIFELCDSNPILFHQMFFSALLDPMPESIIASAEKKGISIPKDYNQMSMFFFISLTIPIRCYTSMFMAQQDYYNDKNTINEETLYQYYSDYMEKPYTSPPQGLNTEQNILINQSIINIRMVLNSKIQGVELSYLFMVHYLLMDESIIGKLQLMMIKPAEKQQYTDQILQALTYNLERFTLFGYNYSSMQKKFHLAVINHLAHYCKELIDKNLANTILFSANMEVFILRYEEYRQLNPDAPPPSPADFAANWLHLAQDIADIYHSFARVEYSAKALANFPLAQWSDKPAQAAWLAALQDYLFPEMRYENLVPFLLFATEKLAYYWRQRQKTAGNIAVLTGNNVVNPLFIDDVKKSLISSCSLFPKLYFCNVYQTDSGSWFTFLDKEFISEAHNRKRRETRSTYRDWPVAPLEIPLLEESITLPAKQMQAVLKPGVIFNDEMLYQQQLNMVLSSFMRFASLPFHQRLQSHLLNIDPQVSGAVPRDAIKLINSVIDAQGNIVQYQVSVLQRYLPQLTGTDNAVLLQLLSDIFCHVTPEAPKLYQFVLHHLQNSFADPTFSLASLSQKNFVAGQITEITEKYGAKLSRRDAETQQALQRYLSATLNNLLSFAKYLQNLEPLLATSAFHSLSCQWLCLGAIISHQLQPETVSVDNLLMLAFAAQHDAGLLSMHETAIQQTALLSGRRPDSENRSEATDALQAIGANLKEAAVMQQHILACLEGSQRLAGFINHATFSARLADAALLQVLLTTALQKQRQLLLNALYQLSDNNNLRLTQAVFNGNLLVSWYLRSNDKSSDIQVAGLAFHCPGQPGILLPLSDPQYVPMLFRQLSSQPEQQELTRLCFGFSDSSHNFTESTRLPLSVSAQSRGLPVTNPAIVLFEWMQSQTERQLAMLIAARDEEEFALAKNALADWLSQHLFFYDRSGSNDYSYIREQSEHITTVAAHADSETWQQHINNGSTKMNPVSHFSQAITTLMGASTEWQTLTRALRETRLGSEGGTVGFTSLPENGFAGFWWDPVSHFCYLGWQTGNKRELYASTAENRDRLYPLPDDAASASIWPDLAFFDWLREDVQALRRAAISASKFFDDSIPLAWRLQCAMTKGITPPTGSILRYRGLSEVFTHGQGGQQKDYFYPAGAELATPVTVTELAGGGYRLHFSPHNSEALQDNYFSLETSQLDSARQGQWILTEHPGWQLLSAQDADKLIEKRVFAPNRYLHWESGDLYTTTMVPTSRILQRSDGRMVFIFNEKNQRMSYRILGDDGQLHPSPVLPKQWPQADPQQLDAAIVSIVAQQNTSDYRALLAPDEQQRLASVLSANQRSRQAAIATVYNVLNVVPYRAANTFSDHEQALSELEDAMLIFRSRGQILYQVIKKLARLHDTPITLGELMWSPFEWRDYPLFTQSECDNSLLRLEHKKRLLHALLNQVELVHELRYSSDSLKEWINQSRSLITQAITVVKFIQTQPYSGTLSASALLPLQLQHFAQNYFFSYYQQQLHVTADLFQQPWQCIRDDSGLVQTSYDWQRALDQLHTLATEIPQETRLLDRLLTLPDLLWRAEKMQQRAGLWLQTCQQAFRYWQTPRRAEQIVLLRPKASSQDLGFISHRQHWPIRLILAAGTGDPTTNQTGNVAPPLRLSIEQNEDLLLTQPAPEKDDNADIRLAGINADPRNAQEFAAWSKLRLSTPWALETFSGPAFLLRLQSRIHLVMAQEQGDWSQEERDFYSSPATTEFLQENQPQSVDNHRYANLFIPIFNSNLLVSRLIMTDAEMLFGLMCEHFAEKHPDRATEDLSKAWFLFLHTFENQNDDNSQQPLYLVGV</sequence>
<keyword evidence="1" id="KW-1133">Transmembrane helix</keyword>
<keyword evidence="3" id="KW-1185">Reference proteome</keyword>
<comment type="caution">
    <text evidence="2">The sequence shown here is derived from an EMBL/GenBank/DDBJ whole genome shotgun (WGS) entry which is preliminary data.</text>
</comment>
<evidence type="ECO:0000313" key="2">
    <source>
        <dbReference type="EMBL" id="KOC91287.1"/>
    </source>
</evidence>
<dbReference type="PATRIC" id="fig|1560201.3.peg.1161"/>
<evidence type="ECO:0008006" key="4">
    <source>
        <dbReference type="Google" id="ProtNLM"/>
    </source>
</evidence>
<organism evidence="2 3">
    <name type="scientific">Winslowiella iniecta</name>
    <dbReference type="NCBI Taxonomy" id="1560201"/>
    <lineage>
        <taxon>Bacteria</taxon>
        <taxon>Pseudomonadati</taxon>
        <taxon>Pseudomonadota</taxon>
        <taxon>Gammaproteobacteria</taxon>
        <taxon>Enterobacterales</taxon>
        <taxon>Erwiniaceae</taxon>
        <taxon>Winslowiella</taxon>
    </lineage>
</organism>
<evidence type="ECO:0000313" key="3">
    <source>
        <dbReference type="Proteomes" id="UP000037088"/>
    </source>
</evidence>
<reference evidence="2 3" key="1">
    <citation type="journal article" date="2015" name="Int. J. Syst. Evol. Microbiol.">
        <title>Erwinia iniecta sp. nov., isolated from Russian wheat aphids (Diuraphis noxia).</title>
        <authorList>
            <person name="Campillo T."/>
            <person name="Luna E."/>
            <person name="Portier P."/>
            <person name="Fischer-Le Saux M."/>
            <person name="Lapitan N."/>
            <person name="Tisserat N.A."/>
            <person name="Leach J.E."/>
        </authorList>
    </citation>
    <scope>NUCLEOTIDE SEQUENCE [LARGE SCALE GENOMIC DNA]</scope>
    <source>
        <strain evidence="2 3">B120</strain>
    </source>
</reference>
<gene>
    <name evidence="2" type="ORF">NG42_05420</name>
</gene>
<feature type="transmembrane region" description="Helical" evidence="1">
    <location>
        <begin position="136"/>
        <end position="161"/>
    </location>
</feature>
<keyword evidence="1" id="KW-0812">Transmembrane</keyword>
<protein>
    <recommendedName>
        <fullName evidence="4">Toxin</fullName>
    </recommendedName>
</protein>